<keyword evidence="6" id="KW-1185">Reference proteome</keyword>
<evidence type="ECO:0000256" key="3">
    <source>
        <dbReference type="ARBA" id="ARBA00023163"/>
    </source>
</evidence>
<dbReference type="PANTHER" id="PTHR38445:SF7">
    <property type="entry name" value="GNTR-FAMILY TRANSCRIPTIONAL REGULATOR"/>
    <property type="match status" value="1"/>
</dbReference>
<protein>
    <submittedName>
        <fullName evidence="5">Transcriptional regulator, GntR family</fullName>
    </submittedName>
</protein>
<dbReference type="STRING" id="309803.CTN_1811"/>
<feature type="domain" description="HTH gntR-type" evidence="4">
    <location>
        <begin position="45"/>
        <end position="113"/>
    </location>
</feature>
<proteinExistence type="predicted"/>
<evidence type="ECO:0000313" key="5">
    <source>
        <dbReference type="EMBL" id="ACM23986.1"/>
    </source>
</evidence>
<evidence type="ECO:0000259" key="4">
    <source>
        <dbReference type="PROSITE" id="PS50949"/>
    </source>
</evidence>
<keyword evidence="1" id="KW-0805">Transcription regulation</keyword>
<keyword evidence="3" id="KW-0804">Transcription</keyword>
<sequence>MMSSSILTKRNKERKMKIDRNHCVIVQYYSEVIALWFRIDFHSSKPIYEQIKEKIKLLILSGKLKEGDFVPSIRSLAEDLGVNLNTVARAYRELVQEGVLEVKRGEGYIVSRVNRGKFQAQLEEKLKKMLEDCKKAKIPLERVLKLAEEVYRGDE</sequence>
<dbReference type="EMBL" id="CP000916">
    <property type="protein sequence ID" value="ACM23986.1"/>
    <property type="molecule type" value="Genomic_DNA"/>
</dbReference>
<dbReference type="GO" id="GO:0003677">
    <property type="term" value="F:DNA binding"/>
    <property type="evidence" value="ECO:0007669"/>
    <property type="project" value="UniProtKB-KW"/>
</dbReference>
<name>B9KAK4_THENN</name>
<evidence type="ECO:0000256" key="2">
    <source>
        <dbReference type="ARBA" id="ARBA00023125"/>
    </source>
</evidence>
<gene>
    <name evidence="5" type="ordered locus">CTN_1811</name>
</gene>
<dbReference type="InterPro" id="IPR036390">
    <property type="entry name" value="WH_DNA-bd_sf"/>
</dbReference>
<evidence type="ECO:0000256" key="1">
    <source>
        <dbReference type="ARBA" id="ARBA00023015"/>
    </source>
</evidence>
<dbReference type="SMART" id="SM00345">
    <property type="entry name" value="HTH_GNTR"/>
    <property type="match status" value="1"/>
</dbReference>
<dbReference type="CDD" id="cd07377">
    <property type="entry name" value="WHTH_GntR"/>
    <property type="match status" value="1"/>
</dbReference>
<dbReference type="eggNOG" id="COG1725">
    <property type="taxonomic scope" value="Bacteria"/>
</dbReference>
<dbReference type="Pfam" id="PF00392">
    <property type="entry name" value="GntR"/>
    <property type="match status" value="1"/>
</dbReference>
<dbReference type="InterPro" id="IPR036388">
    <property type="entry name" value="WH-like_DNA-bd_sf"/>
</dbReference>
<dbReference type="Gene3D" id="1.10.10.10">
    <property type="entry name" value="Winged helix-like DNA-binding domain superfamily/Winged helix DNA-binding domain"/>
    <property type="match status" value="1"/>
</dbReference>
<dbReference type="InterPro" id="IPR000524">
    <property type="entry name" value="Tscrpt_reg_HTH_GntR"/>
</dbReference>
<dbReference type="PANTHER" id="PTHR38445">
    <property type="entry name" value="HTH-TYPE TRANSCRIPTIONAL REPRESSOR YTRA"/>
    <property type="match status" value="1"/>
</dbReference>
<dbReference type="SUPFAM" id="SSF46785">
    <property type="entry name" value="Winged helix' DNA-binding domain"/>
    <property type="match status" value="1"/>
</dbReference>
<dbReference type="HOGENOM" id="CLU_017584_10_2_0"/>
<organism evidence="5 6">
    <name type="scientific">Thermotoga neapolitana (strain ATCC 49049 / DSM 4359 / NBRC 107923 / NS-E)</name>
    <dbReference type="NCBI Taxonomy" id="309803"/>
    <lineage>
        <taxon>Bacteria</taxon>
        <taxon>Thermotogati</taxon>
        <taxon>Thermotogota</taxon>
        <taxon>Thermotogae</taxon>
        <taxon>Thermotogales</taxon>
        <taxon>Thermotogaceae</taxon>
        <taxon>Thermotoga</taxon>
    </lineage>
</organism>
<dbReference type="Proteomes" id="UP000000445">
    <property type="component" value="Chromosome"/>
</dbReference>
<evidence type="ECO:0000313" key="6">
    <source>
        <dbReference type="Proteomes" id="UP000000445"/>
    </source>
</evidence>
<reference evidence="5 6" key="1">
    <citation type="journal article" date="2009" name="Biosci. Biotechnol. Biochem.">
        <title>WeGAS: a web-based microbial genome annotation system.</title>
        <authorList>
            <person name="Lee D."/>
            <person name="Seo H."/>
            <person name="Park C."/>
            <person name="Park K."/>
        </authorList>
    </citation>
    <scope>NUCLEOTIDE SEQUENCE [LARGE SCALE GENOMIC DNA]</scope>
    <source>
        <strain evidence="6">ATCC 49049 / DSM 4359 / NBRC 107923 / NS-E</strain>
    </source>
</reference>
<dbReference type="KEGG" id="tna:CTN_1811"/>
<dbReference type="PROSITE" id="PS50949">
    <property type="entry name" value="HTH_GNTR"/>
    <property type="match status" value="1"/>
</dbReference>
<dbReference type="GO" id="GO:0003700">
    <property type="term" value="F:DNA-binding transcription factor activity"/>
    <property type="evidence" value="ECO:0007669"/>
    <property type="project" value="InterPro"/>
</dbReference>
<dbReference type="AlphaFoldDB" id="B9KAK4"/>
<accession>B9KAK4</accession>
<keyword evidence="2" id="KW-0238">DNA-binding</keyword>